<organism evidence="2 3">
    <name type="scientific">Cytospora mali</name>
    <name type="common">Apple Valsa canker fungus</name>
    <name type="synonym">Valsa mali</name>
    <dbReference type="NCBI Taxonomy" id="578113"/>
    <lineage>
        <taxon>Eukaryota</taxon>
        <taxon>Fungi</taxon>
        <taxon>Dikarya</taxon>
        <taxon>Ascomycota</taxon>
        <taxon>Pezizomycotina</taxon>
        <taxon>Sordariomycetes</taxon>
        <taxon>Sordariomycetidae</taxon>
        <taxon>Diaporthales</taxon>
        <taxon>Cytosporaceae</taxon>
        <taxon>Cytospora</taxon>
    </lineage>
</organism>
<dbReference type="SUPFAM" id="SSF56112">
    <property type="entry name" value="Protein kinase-like (PK-like)"/>
    <property type="match status" value="1"/>
</dbReference>
<dbReference type="OrthoDB" id="5412996at2759"/>
<name>A0A194VN69_CYTMA</name>
<dbReference type="InterPro" id="IPR011009">
    <property type="entry name" value="Kinase-like_dom_sf"/>
</dbReference>
<keyword evidence="3" id="KW-1185">Reference proteome</keyword>
<protein>
    <submittedName>
        <fullName evidence="2">Altered inheritance of mitochondria protein 9, mitochondrial</fullName>
    </submittedName>
</protein>
<feature type="region of interest" description="Disordered" evidence="1">
    <location>
        <begin position="220"/>
        <end position="247"/>
    </location>
</feature>
<accession>A0A194VN69</accession>
<dbReference type="Gene3D" id="3.30.200.20">
    <property type="entry name" value="Phosphorylase Kinase, domain 1"/>
    <property type="match status" value="1"/>
</dbReference>
<dbReference type="EMBL" id="CM003098">
    <property type="protein sequence ID" value="KUI65614.1"/>
    <property type="molecule type" value="Genomic_DNA"/>
</dbReference>
<dbReference type="PANTHER" id="PTHR21310:SF37">
    <property type="entry name" value="AMINOGLYCOSIDE PHOSPHOTRANSFERASE DOMAIN-CONTAINING PROTEIN"/>
    <property type="match status" value="1"/>
</dbReference>
<dbReference type="PANTHER" id="PTHR21310">
    <property type="entry name" value="AMINOGLYCOSIDE PHOSPHOTRANSFERASE-RELATED-RELATED"/>
    <property type="match status" value="1"/>
</dbReference>
<gene>
    <name evidence="2" type="ORF">VM1G_00170</name>
</gene>
<evidence type="ECO:0000313" key="2">
    <source>
        <dbReference type="EMBL" id="KUI65614.1"/>
    </source>
</evidence>
<evidence type="ECO:0000313" key="3">
    <source>
        <dbReference type="Proteomes" id="UP000078559"/>
    </source>
</evidence>
<dbReference type="InterPro" id="IPR051678">
    <property type="entry name" value="AGP_Transferase"/>
</dbReference>
<evidence type="ECO:0000256" key="1">
    <source>
        <dbReference type="SAM" id="MobiDB-lite"/>
    </source>
</evidence>
<sequence length="576" mass="64611">MDPPLGEWSPKGVTHDSAYLERDRDHGMFDDDEVVTSNQARSHEFIAHAMQTGLRYKLVDFVRRHRPGGGVARRLYRAIRGSYNINWRVEFDDGRSVMFHTPLPGSVAFPDEKIRAEVAAMEIIRAGTSIPVPEVYHWGMAADNPVGTGPFIIMEYIEHTSYLVDMIRDTTDESDNHGLRKGLSEERLLKAYRHMANIVLQLSTIESTVIGYPTLTDDDHNASSSLSSSPPPSPSSSQSSPSWQVNTRPVSHNMNELVASGGLPPYLLPPKDKTYPKEKDWMSALADMHLTHLAFQRNDAVLGHPDARDKYVARQLFRRLAASGRLTTTTTTTTTTTAGGGAGGKGGQEGERFKLWCDDMRPASVLLDEDENVVGVIDWEMSYFAPASYTYDPPWWLCLAKPEYWKPGLGDFYDGFGRCVGVFLRALEMEEAAMSKRARAGGLGLASRIGALSLDGTEVSEPSPFSLSARMRRNWESGSFFVNYAARKAWAFDSIYWKYIDPMYFGENREGGYEGRLGLFSESEKEQMERFVDRKVEESKDVTLVKWEPEDAKMLQQACLEGTLGQRVIAKPHVIY</sequence>
<proteinExistence type="predicted"/>
<dbReference type="Proteomes" id="UP000078559">
    <property type="component" value="Chromosome 1"/>
</dbReference>
<dbReference type="AlphaFoldDB" id="A0A194VN69"/>
<reference evidence="2" key="1">
    <citation type="submission" date="2014-12" db="EMBL/GenBank/DDBJ databases">
        <title>Genome Sequence of Valsa Canker Pathogens Uncovers a Specific Adaption of Colonization on Woody Bark.</title>
        <authorList>
            <person name="Yin Z."/>
            <person name="Liu H."/>
            <person name="Gao X."/>
            <person name="Li Z."/>
            <person name="Song N."/>
            <person name="Ke X."/>
            <person name="Dai Q."/>
            <person name="Wu Y."/>
            <person name="Sun Y."/>
            <person name="Xu J.-R."/>
            <person name="Kang Z.K."/>
            <person name="Wang L."/>
            <person name="Huang L."/>
        </authorList>
    </citation>
    <scope>NUCLEOTIDE SEQUENCE [LARGE SCALE GENOMIC DNA]</scope>
    <source>
        <strain evidence="2">03-8</strain>
    </source>
</reference>